<evidence type="ECO:0000256" key="8">
    <source>
        <dbReference type="ARBA" id="ARBA00048679"/>
    </source>
</evidence>
<comment type="catalytic activity">
    <reaction evidence="8">
        <text>L-seryl-[protein] + ATP = O-phospho-L-seryl-[protein] + ADP + H(+)</text>
        <dbReference type="Rhea" id="RHEA:17989"/>
        <dbReference type="Rhea" id="RHEA-COMP:9863"/>
        <dbReference type="Rhea" id="RHEA-COMP:11604"/>
        <dbReference type="ChEBI" id="CHEBI:15378"/>
        <dbReference type="ChEBI" id="CHEBI:29999"/>
        <dbReference type="ChEBI" id="CHEBI:30616"/>
        <dbReference type="ChEBI" id="CHEBI:83421"/>
        <dbReference type="ChEBI" id="CHEBI:456216"/>
        <dbReference type="EC" id="2.7.11.1"/>
    </reaction>
</comment>
<dbReference type="GO" id="GO:0035556">
    <property type="term" value="P:intracellular signal transduction"/>
    <property type="evidence" value="ECO:0000318"/>
    <property type="project" value="GO_Central"/>
</dbReference>
<dbReference type="PROSITE" id="PS00108">
    <property type="entry name" value="PROTEIN_KINASE_ST"/>
    <property type="match status" value="1"/>
</dbReference>
<feature type="domain" description="Protein kinase" evidence="10">
    <location>
        <begin position="1"/>
        <end position="198"/>
    </location>
</feature>
<dbReference type="SUPFAM" id="SSF56112">
    <property type="entry name" value="Protein kinase-like (PK-like)"/>
    <property type="match status" value="1"/>
</dbReference>
<dbReference type="InterPro" id="IPR050236">
    <property type="entry name" value="Ser_Thr_kinase_AGC"/>
</dbReference>
<evidence type="ECO:0000256" key="3">
    <source>
        <dbReference type="ARBA" id="ARBA00022679"/>
    </source>
</evidence>
<dbReference type="EC" id="2.7.11.1" evidence="1"/>
<gene>
    <name evidence="11" type="ORF">LSAT_V11C400175520</name>
</gene>
<keyword evidence="3" id="KW-0808">Transferase</keyword>
<evidence type="ECO:0000313" key="11">
    <source>
        <dbReference type="EMBL" id="KAJ0212745.1"/>
    </source>
</evidence>
<dbReference type="SMART" id="SM00220">
    <property type="entry name" value="S_TKc"/>
    <property type="match status" value="1"/>
</dbReference>
<keyword evidence="6" id="KW-0067">ATP-binding</keyword>
<evidence type="ECO:0000256" key="4">
    <source>
        <dbReference type="ARBA" id="ARBA00022741"/>
    </source>
</evidence>
<feature type="region of interest" description="Disordered" evidence="9">
    <location>
        <begin position="101"/>
        <end position="123"/>
    </location>
</feature>
<evidence type="ECO:0000256" key="7">
    <source>
        <dbReference type="ARBA" id="ARBA00047899"/>
    </source>
</evidence>
<reference evidence="11 12" key="1">
    <citation type="journal article" date="2017" name="Nat. Commun.">
        <title>Genome assembly with in vitro proximity ligation data and whole-genome triplication in lettuce.</title>
        <authorList>
            <person name="Reyes-Chin-Wo S."/>
            <person name="Wang Z."/>
            <person name="Yang X."/>
            <person name="Kozik A."/>
            <person name="Arikit S."/>
            <person name="Song C."/>
            <person name="Xia L."/>
            <person name="Froenicke L."/>
            <person name="Lavelle D.O."/>
            <person name="Truco M.J."/>
            <person name="Xia R."/>
            <person name="Zhu S."/>
            <person name="Xu C."/>
            <person name="Xu H."/>
            <person name="Xu X."/>
            <person name="Cox K."/>
            <person name="Korf I."/>
            <person name="Meyers B.C."/>
            <person name="Michelmore R.W."/>
        </authorList>
    </citation>
    <scope>NUCLEOTIDE SEQUENCE [LARGE SCALE GENOMIC DNA]</scope>
    <source>
        <strain evidence="12">cv. Salinas</strain>
        <tissue evidence="11">Seedlings</tissue>
    </source>
</reference>
<dbReference type="EMBL" id="NBSK02000004">
    <property type="protein sequence ID" value="KAJ0212745.1"/>
    <property type="molecule type" value="Genomic_DNA"/>
</dbReference>
<dbReference type="PROSITE" id="PS50011">
    <property type="entry name" value="PROTEIN_KINASE_DOM"/>
    <property type="match status" value="1"/>
</dbReference>
<dbReference type="AlphaFoldDB" id="A0A9R1VXY0"/>
<dbReference type="GO" id="GO:0004674">
    <property type="term" value="F:protein serine/threonine kinase activity"/>
    <property type="evidence" value="ECO:0000318"/>
    <property type="project" value="GO_Central"/>
</dbReference>
<dbReference type="Proteomes" id="UP000235145">
    <property type="component" value="Unassembled WGS sequence"/>
</dbReference>
<name>A0A9R1VXY0_LACSA</name>
<organism evidence="11 12">
    <name type="scientific">Lactuca sativa</name>
    <name type="common">Garden lettuce</name>
    <dbReference type="NCBI Taxonomy" id="4236"/>
    <lineage>
        <taxon>Eukaryota</taxon>
        <taxon>Viridiplantae</taxon>
        <taxon>Streptophyta</taxon>
        <taxon>Embryophyta</taxon>
        <taxon>Tracheophyta</taxon>
        <taxon>Spermatophyta</taxon>
        <taxon>Magnoliopsida</taxon>
        <taxon>eudicotyledons</taxon>
        <taxon>Gunneridae</taxon>
        <taxon>Pentapetalae</taxon>
        <taxon>asterids</taxon>
        <taxon>campanulids</taxon>
        <taxon>Asterales</taxon>
        <taxon>Asteraceae</taxon>
        <taxon>Cichorioideae</taxon>
        <taxon>Cichorieae</taxon>
        <taxon>Lactucinae</taxon>
        <taxon>Lactuca</taxon>
    </lineage>
</organism>
<keyword evidence="4" id="KW-0547">Nucleotide-binding</keyword>
<comment type="catalytic activity">
    <reaction evidence="7">
        <text>L-threonyl-[protein] + ATP = O-phospho-L-threonyl-[protein] + ADP + H(+)</text>
        <dbReference type="Rhea" id="RHEA:46608"/>
        <dbReference type="Rhea" id="RHEA-COMP:11060"/>
        <dbReference type="Rhea" id="RHEA-COMP:11605"/>
        <dbReference type="ChEBI" id="CHEBI:15378"/>
        <dbReference type="ChEBI" id="CHEBI:30013"/>
        <dbReference type="ChEBI" id="CHEBI:30616"/>
        <dbReference type="ChEBI" id="CHEBI:61977"/>
        <dbReference type="ChEBI" id="CHEBI:456216"/>
        <dbReference type="EC" id="2.7.11.1"/>
    </reaction>
</comment>
<comment type="caution">
    <text evidence="11">The sequence shown here is derived from an EMBL/GenBank/DDBJ whole genome shotgun (WGS) entry which is preliminary data.</text>
</comment>
<evidence type="ECO:0000256" key="9">
    <source>
        <dbReference type="SAM" id="MobiDB-lite"/>
    </source>
</evidence>
<dbReference type="PANTHER" id="PTHR24356">
    <property type="entry name" value="SERINE/THREONINE-PROTEIN KINASE"/>
    <property type="match status" value="1"/>
</dbReference>
<keyword evidence="12" id="KW-1185">Reference proteome</keyword>
<dbReference type="InterPro" id="IPR011009">
    <property type="entry name" value="Kinase-like_dom_sf"/>
</dbReference>
<evidence type="ECO:0000256" key="5">
    <source>
        <dbReference type="ARBA" id="ARBA00022777"/>
    </source>
</evidence>
<evidence type="ECO:0000256" key="6">
    <source>
        <dbReference type="ARBA" id="ARBA00022840"/>
    </source>
</evidence>
<sequence>MENSSIPDCPILFYNTVLQQLDGAARDVSGLVVKCLAPLVLALEYLHSLRVVHRDVKPDNLLIARDSHIKLTYFGLSKVGLINSTDNLSGPAVSGTSLLGDNETQSSLSSPSLSATETQQKRHKNRFAVGTPDYFAPEILLGTGHGTSDDWWSVGLILFDLIVGIPLFIAEYPQLGEQPRFAFFFFLININHCEQEAE</sequence>
<accession>A0A9R1VXY0</accession>
<evidence type="ECO:0000313" key="12">
    <source>
        <dbReference type="Proteomes" id="UP000235145"/>
    </source>
</evidence>
<proteinExistence type="predicted"/>
<dbReference type="InterPro" id="IPR000719">
    <property type="entry name" value="Prot_kinase_dom"/>
</dbReference>
<keyword evidence="5" id="KW-0418">Kinase</keyword>
<protein>
    <recommendedName>
        <fullName evidence="1">non-specific serine/threonine protein kinase</fullName>
        <ecNumber evidence="1">2.7.11.1</ecNumber>
    </recommendedName>
</protein>
<evidence type="ECO:0000259" key="10">
    <source>
        <dbReference type="PROSITE" id="PS50011"/>
    </source>
</evidence>
<dbReference type="Pfam" id="PF00069">
    <property type="entry name" value="Pkinase"/>
    <property type="match status" value="2"/>
</dbReference>
<dbReference type="PANTHER" id="PTHR24356:SF1">
    <property type="entry name" value="SERINE_THREONINE-PROTEIN KINASE GREATWALL"/>
    <property type="match status" value="1"/>
</dbReference>
<dbReference type="GO" id="GO:0005524">
    <property type="term" value="F:ATP binding"/>
    <property type="evidence" value="ECO:0007669"/>
    <property type="project" value="UniProtKB-KW"/>
</dbReference>
<evidence type="ECO:0000256" key="1">
    <source>
        <dbReference type="ARBA" id="ARBA00012513"/>
    </source>
</evidence>
<evidence type="ECO:0000256" key="2">
    <source>
        <dbReference type="ARBA" id="ARBA00022527"/>
    </source>
</evidence>
<keyword evidence="2" id="KW-0723">Serine/threonine-protein kinase</keyword>
<dbReference type="Gene3D" id="1.10.510.10">
    <property type="entry name" value="Transferase(Phosphotransferase) domain 1"/>
    <property type="match status" value="1"/>
</dbReference>
<dbReference type="InterPro" id="IPR008271">
    <property type="entry name" value="Ser/Thr_kinase_AS"/>
</dbReference>